<keyword evidence="1" id="KW-0732">Signal</keyword>
<dbReference type="RefSeq" id="WP_075151099.1">
    <property type="nucleotide sequence ID" value="NZ_CP018820.1"/>
</dbReference>
<dbReference type="InterPro" id="IPR023100">
    <property type="entry name" value="D-aminoacylase_insert_dom_sf"/>
</dbReference>
<feature type="domain" description="Amidohydrolase 3" evidence="2">
    <location>
        <begin position="74"/>
        <end position="511"/>
    </location>
</feature>
<dbReference type="GeneID" id="44132273"/>
<dbReference type="InterPro" id="IPR013108">
    <property type="entry name" value="Amidohydro_3"/>
</dbReference>
<evidence type="ECO:0000313" key="3">
    <source>
        <dbReference type="EMBL" id="APR52195.1"/>
    </source>
</evidence>
<dbReference type="InterPro" id="IPR011059">
    <property type="entry name" value="Metal-dep_hydrolase_composite"/>
</dbReference>
<keyword evidence="3" id="KW-0378">Hydrolase</keyword>
<dbReference type="InterPro" id="IPR032466">
    <property type="entry name" value="Metal_Hydrolase"/>
</dbReference>
<dbReference type="EMBL" id="QQWO01000008">
    <property type="protein sequence ID" value="RSV03114.1"/>
    <property type="molecule type" value="Genomic_DNA"/>
</dbReference>
<accession>A0A1L6J8H1</accession>
<evidence type="ECO:0000313" key="4">
    <source>
        <dbReference type="EMBL" id="RSV03114.1"/>
    </source>
</evidence>
<dbReference type="PANTHER" id="PTHR11647:SF1">
    <property type="entry name" value="COLLAPSIN RESPONSE MEDIATOR PROTEIN"/>
    <property type="match status" value="1"/>
</dbReference>
<evidence type="ECO:0000313" key="5">
    <source>
        <dbReference type="Proteomes" id="UP000185161"/>
    </source>
</evidence>
<gene>
    <name evidence="3" type="ORF">BRX40_06875</name>
    <name evidence="4" type="ORF">CA257_11590</name>
</gene>
<dbReference type="OrthoDB" id="9766983at2"/>
<reference evidence="3" key="1">
    <citation type="submission" date="2016-12" db="EMBL/GenBank/DDBJ databases">
        <title>Whole genome sequencing of Sphingomonas koreensis.</title>
        <authorList>
            <person name="Conlan S."/>
            <person name="Thomas P.J."/>
            <person name="Mullikin J."/>
            <person name="Palmore T.N."/>
            <person name="Frank K.M."/>
            <person name="Segre J.A."/>
        </authorList>
    </citation>
    <scope>NUCLEOTIDE SEQUENCE</scope>
    <source>
        <strain evidence="3">ABOJV</strain>
    </source>
</reference>
<evidence type="ECO:0000256" key="1">
    <source>
        <dbReference type="SAM" id="SignalP"/>
    </source>
</evidence>
<reference evidence="4 6" key="3">
    <citation type="submission" date="2018-07" db="EMBL/GenBank/DDBJ databases">
        <title>Genomic and Epidemiologic Investigation of an Indolent Hospital Outbreak.</title>
        <authorList>
            <person name="Johnson R.C."/>
            <person name="Deming C."/>
            <person name="Conlan S."/>
            <person name="Zellmer C.J."/>
            <person name="Michelin A.V."/>
            <person name="Lee-Lin S."/>
            <person name="Thomas P.J."/>
            <person name="Park M."/>
            <person name="Weingarten R.A."/>
            <person name="Less J."/>
            <person name="Dekker J.P."/>
            <person name="Frank K.M."/>
            <person name="Musser K.A."/>
            <person name="Mcquiston J.R."/>
            <person name="Henderson D.K."/>
            <person name="Lau A.F."/>
            <person name="Palmore T.N."/>
            <person name="Segre J.A."/>
        </authorList>
    </citation>
    <scope>NUCLEOTIDE SEQUENCE [LARGE SCALE GENOMIC DNA]</scope>
    <source>
        <strain evidence="4 6">SK-NIH.Env10_0317</strain>
    </source>
</reference>
<dbReference type="GO" id="GO:0016811">
    <property type="term" value="F:hydrolase activity, acting on carbon-nitrogen (but not peptide) bonds, in linear amides"/>
    <property type="evidence" value="ECO:0007669"/>
    <property type="project" value="InterPro"/>
</dbReference>
<dbReference type="Proteomes" id="UP000185161">
    <property type="component" value="Chromosome"/>
</dbReference>
<dbReference type="PANTHER" id="PTHR11647">
    <property type="entry name" value="HYDRANTOINASE/DIHYDROPYRIMIDINASE FAMILY MEMBER"/>
    <property type="match status" value="1"/>
</dbReference>
<dbReference type="InterPro" id="IPR050378">
    <property type="entry name" value="Metallo-dep_Hydrolases_sf"/>
</dbReference>
<reference evidence="5" key="2">
    <citation type="submission" date="2016-12" db="EMBL/GenBank/DDBJ databases">
        <title>Whole genome sequencing of Sphingomonas sp. ABOJV.</title>
        <authorList>
            <person name="Conlan S."/>
            <person name="Thomas P.J."/>
            <person name="Mullikin J."/>
            <person name="Palmore T.N."/>
            <person name="Frank K.M."/>
            <person name="Segre J.A."/>
        </authorList>
    </citation>
    <scope>NUCLEOTIDE SEQUENCE [LARGE SCALE GENOMIC DNA]</scope>
    <source>
        <strain evidence="5">ABOJV</strain>
    </source>
</reference>
<organism evidence="3 5">
    <name type="scientific">Sphingomonas koreensis</name>
    <dbReference type="NCBI Taxonomy" id="93064"/>
    <lineage>
        <taxon>Bacteria</taxon>
        <taxon>Pseudomonadati</taxon>
        <taxon>Pseudomonadota</taxon>
        <taxon>Alphaproteobacteria</taxon>
        <taxon>Sphingomonadales</taxon>
        <taxon>Sphingomonadaceae</taxon>
        <taxon>Sphingomonas</taxon>
    </lineage>
</organism>
<dbReference type="Proteomes" id="UP000286681">
    <property type="component" value="Unassembled WGS sequence"/>
</dbReference>
<name>A0A1L6J8H1_9SPHN</name>
<dbReference type="Gene3D" id="3.20.20.140">
    <property type="entry name" value="Metal-dependent hydrolases"/>
    <property type="match status" value="1"/>
</dbReference>
<dbReference type="Gene3D" id="2.30.40.10">
    <property type="entry name" value="Urease, subunit C, domain 1"/>
    <property type="match status" value="1"/>
</dbReference>
<sequence length="536" mass="56310">MRKALLLSAMAVLPGAMAAPAPVPEPTGPQATVIAGGTLYDGSSARPVLGDVVVIGDAIVAVGPGAGKRYPGAKVIDAKGMVVAPGFIDPHTHADAFIWGKTPQERLVEPWLMQGVTTIFSGVDGYGQGPGTVKALLDHVDGGGVGLNVATFVGFGAVRVKVLKNDDREPTAAELDQMKALTAQGMCEGAFGLSSGLFYAPQSFSKTPEVIALAREAATRGGIYDTHQRDESSYSIGLMNSVAEAIEIGRAAGLPVHFAHIKALGADVHGKAGEIVAAVEAARAKGQNVTADQYPYEASGSSLVASLVPRWAQDGGATALARRLETPAERARIVAEMAPNLVRRGGPNAVLLRGEGQPWAGKRLDTVAADWKVDPIEAAVRIILADQGRGSPIVSFNMVESDIKLLMQQPWVMTGSDGSSGHPRMYGTFPTKYAKYVIAEKTIDLATFINSSTGRAADFYKLDRRGYLKKGYFADIVVFDPKTYRPRATYLEPALTAEGVRTLIVNGTAVVEGGKLTGKAGGKAIRHRATPGTCPR</sequence>
<keyword evidence="5" id="KW-1185">Reference proteome</keyword>
<dbReference type="Gene3D" id="3.30.1490.130">
    <property type="entry name" value="D-aminoacylase. Domain 3"/>
    <property type="match status" value="1"/>
</dbReference>
<protein>
    <submittedName>
        <fullName evidence="3">Amidohydrolase</fullName>
    </submittedName>
    <submittedName>
        <fullName evidence="4">D-aminoacylase</fullName>
    </submittedName>
</protein>
<dbReference type="EMBL" id="CP018820">
    <property type="protein sequence ID" value="APR52195.1"/>
    <property type="molecule type" value="Genomic_DNA"/>
</dbReference>
<dbReference type="STRING" id="93064.BRX40_06875"/>
<feature type="signal peptide" evidence="1">
    <location>
        <begin position="1"/>
        <end position="18"/>
    </location>
</feature>
<dbReference type="KEGG" id="skr:BRX40_06875"/>
<dbReference type="Pfam" id="PF07969">
    <property type="entry name" value="Amidohydro_3"/>
    <property type="match status" value="1"/>
</dbReference>
<proteinExistence type="predicted"/>
<evidence type="ECO:0000313" key="6">
    <source>
        <dbReference type="Proteomes" id="UP000286681"/>
    </source>
</evidence>
<feature type="chain" id="PRO_5041797832" evidence="1">
    <location>
        <begin position="19"/>
        <end position="536"/>
    </location>
</feature>
<dbReference type="AlphaFoldDB" id="A0A1L6J8H1"/>
<dbReference type="SUPFAM" id="SSF51556">
    <property type="entry name" value="Metallo-dependent hydrolases"/>
    <property type="match status" value="1"/>
</dbReference>
<dbReference type="SUPFAM" id="SSF51338">
    <property type="entry name" value="Composite domain of metallo-dependent hydrolases"/>
    <property type="match status" value="1"/>
</dbReference>
<evidence type="ECO:0000259" key="2">
    <source>
        <dbReference type="Pfam" id="PF07969"/>
    </source>
</evidence>